<accession>A0AAT9FH41</accession>
<feature type="region of interest" description="Disordered" evidence="1">
    <location>
        <begin position="441"/>
        <end position="463"/>
    </location>
</feature>
<feature type="compositionally biased region" description="Polar residues" evidence="1">
    <location>
        <begin position="451"/>
        <end position="463"/>
    </location>
</feature>
<evidence type="ECO:0000256" key="1">
    <source>
        <dbReference type="SAM" id="MobiDB-lite"/>
    </source>
</evidence>
<proteinExistence type="predicted"/>
<name>A0AAT9FH41_9BACT</name>
<dbReference type="AlphaFoldDB" id="A0AAT9FH41"/>
<protein>
    <recommendedName>
        <fullName evidence="3">DUF3987 domain-containing protein</fullName>
    </recommendedName>
</protein>
<evidence type="ECO:0008006" key="3">
    <source>
        <dbReference type="Google" id="ProtNLM"/>
    </source>
</evidence>
<organism evidence="2">
    <name type="scientific">Oceaniferula spumae</name>
    <dbReference type="NCBI Taxonomy" id="2979115"/>
    <lineage>
        <taxon>Bacteria</taxon>
        <taxon>Pseudomonadati</taxon>
        <taxon>Verrucomicrobiota</taxon>
        <taxon>Verrucomicrobiia</taxon>
        <taxon>Verrucomicrobiales</taxon>
        <taxon>Verrucomicrobiaceae</taxon>
        <taxon>Oceaniferula</taxon>
    </lineage>
</organism>
<sequence>MTAEDQHKLIHFLRTFDAVGLGEGDINAGVNTLASMLCALSNIARPGSGILSDDKKVSHVGCNILVSGPLSSSLVTDDVLDPLRIRQNNLTAQLERVRAMKRNQEQLGPPLLRNFLNRPQPNDSENALLGILGDESGSTASRSNQWSSVTRHPPNPDFGELTGNTKVVITAPGPAQLEKQLSGTHLGHPLAVMGLPRTSGTGRTASLCDALMDGRYPDGAGGKTVRGNLILTDPGDMLNELAKNGGEHVAWLDRMLWLVDGHAGPVAPDCDPPASPLGNVHSMFVGALASGFGKRLDHKSPHPTLHKINFTPAQHRWMKFLRSMEESLPGISGSARNLLATLAFGVLELTATPVVQTDAQKHLKGIEQFASLLIQRMANARNVMTYSFKETRNSELRESILLKLEEGPHTVRDLTRRFNRLTAPDCRRLLSGLLEDGKVGNSGGEWHLSDTPANTSPLTLDIT</sequence>
<dbReference type="EMBL" id="AP026866">
    <property type="protein sequence ID" value="BDS05273.1"/>
    <property type="molecule type" value="Genomic_DNA"/>
</dbReference>
<reference evidence="2" key="1">
    <citation type="submission" date="2024-07" db="EMBL/GenBank/DDBJ databases">
        <title>Complete genome sequence of Verrucomicrobiaceae bacterium NT6N.</title>
        <authorList>
            <person name="Huang C."/>
            <person name="Takami H."/>
            <person name="Hamasaki K."/>
        </authorList>
    </citation>
    <scope>NUCLEOTIDE SEQUENCE</scope>
    <source>
        <strain evidence="2">NT6N</strain>
    </source>
</reference>
<dbReference type="KEGG" id="osu:NT6N_03130"/>
<feature type="region of interest" description="Disordered" evidence="1">
    <location>
        <begin position="117"/>
        <end position="163"/>
    </location>
</feature>
<feature type="compositionally biased region" description="Polar residues" evidence="1">
    <location>
        <begin position="136"/>
        <end position="150"/>
    </location>
</feature>
<evidence type="ECO:0000313" key="2">
    <source>
        <dbReference type="EMBL" id="BDS05273.1"/>
    </source>
</evidence>
<gene>
    <name evidence="2" type="ORF">NT6N_03130</name>
</gene>